<proteinExistence type="predicted"/>
<name>A0A0M2UYS6_9BACT</name>
<dbReference type="Proteomes" id="UP000034954">
    <property type="component" value="Unassembled WGS sequence"/>
</dbReference>
<sequence length="75" mass="8923">MCHKFLESIGVNGIDLKKYPMEHLPRILHLSMIIKNTCFWMKDAIIPYRLLLAEEQAKIIEEYVQYIIAFQLKEV</sequence>
<comment type="caution">
    <text evidence="1">The sequence shown here is derived from an EMBL/GenBank/DDBJ whole genome shotgun (WGS) entry which is preliminary data.</text>
</comment>
<accession>A0A0M2UYS6</accession>
<protein>
    <submittedName>
        <fullName evidence="1">Uncharacterized protein</fullName>
    </submittedName>
</protein>
<evidence type="ECO:0000313" key="1">
    <source>
        <dbReference type="EMBL" id="KKO19629.1"/>
    </source>
</evidence>
<dbReference type="EMBL" id="LAQJ01000173">
    <property type="protein sequence ID" value="KKO19629.1"/>
    <property type="molecule type" value="Genomic_DNA"/>
</dbReference>
<gene>
    <name evidence="1" type="ORF">BROFUL_01664</name>
</gene>
<keyword evidence="2" id="KW-1185">Reference proteome</keyword>
<organism evidence="1 2">
    <name type="scientific">Candidatus Brocadia fulgida</name>
    <dbReference type="NCBI Taxonomy" id="380242"/>
    <lineage>
        <taxon>Bacteria</taxon>
        <taxon>Pseudomonadati</taxon>
        <taxon>Planctomycetota</taxon>
        <taxon>Candidatus Brocadiia</taxon>
        <taxon>Candidatus Brocadiales</taxon>
        <taxon>Candidatus Brocadiaceae</taxon>
        <taxon>Candidatus Brocadia</taxon>
    </lineage>
</organism>
<reference evidence="1 2" key="1">
    <citation type="journal article" date="2013" name="BMC Microbiol.">
        <title>Identification of the type II cytochrome c maturation pathway in anammox bacteria by comparative genomics.</title>
        <authorList>
            <person name="Ferousi C."/>
            <person name="Speth D.R."/>
            <person name="Reimann J."/>
            <person name="Op den Camp H.J."/>
            <person name="Allen J.W."/>
            <person name="Keltjens J.T."/>
            <person name="Jetten M.S."/>
        </authorList>
    </citation>
    <scope>NUCLEOTIDE SEQUENCE [LARGE SCALE GENOMIC DNA]</scope>
    <source>
        <strain evidence="1">RU1</strain>
    </source>
</reference>
<dbReference type="AlphaFoldDB" id="A0A0M2UYS6"/>
<evidence type="ECO:0000313" key="2">
    <source>
        <dbReference type="Proteomes" id="UP000034954"/>
    </source>
</evidence>